<gene>
    <name evidence="2" type="ORF">GCM10012280_29960</name>
</gene>
<comment type="caution">
    <text evidence="2">The sequence shown here is derived from an EMBL/GenBank/DDBJ whole genome shotgun (WGS) entry which is preliminary data.</text>
</comment>
<protein>
    <recommendedName>
        <fullName evidence="1">Carrier domain-containing protein</fullName>
    </recommendedName>
</protein>
<feature type="domain" description="Carrier" evidence="1">
    <location>
        <begin position="6"/>
        <end position="84"/>
    </location>
</feature>
<dbReference type="SUPFAM" id="SSF47336">
    <property type="entry name" value="ACP-like"/>
    <property type="match status" value="1"/>
</dbReference>
<evidence type="ECO:0000313" key="3">
    <source>
        <dbReference type="Proteomes" id="UP000641932"/>
    </source>
</evidence>
<dbReference type="InterPro" id="IPR036736">
    <property type="entry name" value="ACP-like_sf"/>
</dbReference>
<organism evidence="2 3">
    <name type="scientific">Wenjunlia tyrosinilytica</name>
    <dbReference type="NCBI Taxonomy" id="1544741"/>
    <lineage>
        <taxon>Bacteria</taxon>
        <taxon>Bacillati</taxon>
        <taxon>Actinomycetota</taxon>
        <taxon>Actinomycetes</taxon>
        <taxon>Kitasatosporales</taxon>
        <taxon>Streptomycetaceae</taxon>
        <taxon>Wenjunlia</taxon>
    </lineage>
</organism>
<dbReference type="Pfam" id="PF00550">
    <property type="entry name" value="PP-binding"/>
    <property type="match status" value="1"/>
</dbReference>
<evidence type="ECO:0000313" key="2">
    <source>
        <dbReference type="EMBL" id="GGO88645.1"/>
    </source>
</evidence>
<sequence length="92" mass="10122">MLVRKSVRSVIEQEIHALLMESEDASESLSADDELFELGLNSLMLAQLLIQLEAELGVDPFSEQVSITDIRSVSDLVNAYEQAIEARSQGEG</sequence>
<evidence type="ECO:0000259" key="1">
    <source>
        <dbReference type="PROSITE" id="PS50075"/>
    </source>
</evidence>
<proteinExistence type="predicted"/>
<dbReference type="PROSITE" id="PS50075">
    <property type="entry name" value="CARRIER"/>
    <property type="match status" value="1"/>
</dbReference>
<dbReference type="AlphaFoldDB" id="A0A917ZP92"/>
<dbReference type="EMBL" id="BMMS01000011">
    <property type="protein sequence ID" value="GGO88645.1"/>
    <property type="molecule type" value="Genomic_DNA"/>
</dbReference>
<dbReference type="Proteomes" id="UP000641932">
    <property type="component" value="Unassembled WGS sequence"/>
</dbReference>
<keyword evidence="3" id="KW-1185">Reference proteome</keyword>
<reference evidence="2" key="2">
    <citation type="submission" date="2020-09" db="EMBL/GenBank/DDBJ databases">
        <authorList>
            <person name="Sun Q."/>
            <person name="Zhou Y."/>
        </authorList>
    </citation>
    <scope>NUCLEOTIDE SEQUENCE</scope>
    <source>
        <strain evidence="2">CGMCC 4.7201</strain>
    </source>
</reference>
<dbReference type="Gene3D" id="1.10.1200.10">
    <property type="entry name" value="ACP-like"/>
    <property type="match status" value="1"/>
</dbReference>
<dbReference type="InterPro" id="IPR009081">
    <property type="entry name" value="PP-bd_ACP"/>
</dbReference>
<reference evidence="2" key="1">
    <citation type="journal article" date="2014" name="Int. J. Syst. Evol. Microbiol.">
        <title>Complete genome sequence of Corynebacterium casei LMG S-19264T (=DSM 44701T), isolated from a smear-ripened cheese.</title>
        <authorList>
            <consortium name="US DOE Joint Genome Institute (JGI-PGF)"/>
            <person name="Walter F."/>
            <person name="Albersmeier A."/>
            <person name="Kalinowski J."/>
            <person name="Ruckert C."/>
        </authorList>
    </citation>
    <scope>NUCLEOTIDE SEQUENCE</scope>
    <source>
        <strain evidence="2">CGMCC 4.7201</strain>
    </source>
</reference>
<accession>A0A917ZP92</accession>
<name>A0A917ZP92_9ACTN</name>
<dbReference type="RefSeq" id="WP_189132134.1">
    <property type="nucleotide sequence ID" value="NZ_BMMS01000011.1"/>
</dbReference>